<sequence>MKLANLNFTLPEGTTTHGDPRLLCFPATWNSIAVFIIGNYVAHAATVKTPPASTLYATIWIMLGALLVPSTGLVFGMSAFYQARKGRKQSALRKATLARALCMYVRADDWYKQAASSSRLLKLHAAVDNSAFNGKRVINPSWRIFHSISRQGRSVLWSLPALCGLYFGLSFDLTARHVFCMMKAADDSRGQQSEGMHPVSEDVSLSDSTIAGRNSIQYPIETAVIYTTRVSNLVNPDSQIYGLEKHDAVPGYVLAYVPIDSIVDPLPEPCHGLKTLEMLTKKRNTTKSLVALLQLCFSVFVLVRARGDQVALYGMAAFSLSVAPYAVMAVVDLLANLFVPHYDCLFLVENDVLREITSQYGHRYDDTVGKVRQIETGEPVTLHLPGQQDGGRKWVSGVPGFLQDARLRLISPDEAISDGVLPDVCITVHAAQKTERHSSRFDKSTSLVGVLPFGIIAIITKMKLDGRNTTVTQLVVQLIWTSYQQVLGILIASVLFLAQGKAAVSASMLQQLWTKSNRLLTPELFRRLGFHGRVYGSLHHWAVRLSYRTWIYANILPLRLLALLRYPFAVGDAFLTSLFFVCFVPAIWGLVIVGMMLKEYGNCIRVY</sequence>
<name>A0A0B2WRH8_METAS</name>
<keyword evidence="1" id="KW-1133">Transmembrane helix</keyword>
<evidence type="ECO:0000256" key="1">
    <source>
        <dbReference type="SAM" id="Phobius"/>
    </source>
</evidence>
<dbReference type="HOGENOM" id="CLU_020135_0_0_1"/>
<feature type="transmembrane region" description="Helical" evidence="1">
    <location>
        <begin position="574"/>
        <end position="597"/>
    </location>
</feature>
<dbReference type="RefSeq" id="XP_040677168.1">
    <property type="nucleotide sequence ID" value="XM_040824748.1"/>
</dbReference>
<feature type="transmembrane region" description="Helical" evidence="1">
    <location>
        <begin position="21"/>
        <end position="42"/>
    </location>
</feature>
<protein>
    <submittedName>
        <fullName evidence="2">Uncharacterized protein</fullName>
    </submittedName>
</protein>
<feature type="transmembrane region" description="Helical" evidence="1">
    <location>
        <begin position="54"/>
        <end position="81"/>
    </location>
</feature>
<accession>A0A0B2WRH8</accession>
<keyword evidence="3" id="KW-1185">Reference proteome</keyword>
<dbReference type="EMBL" id="AZHE01000017">
    <property type="protein sequence ID" value="KHN96102.1"/>
    <property type="molecule type" value="Genomic_DNA"/>
</dbReference>
<evidence type="ECO:0000313" key="2">
    <source>
        <dbReference type="EMBL" id="KHN96102.1"/>
    </source>
</evidence>
<reference evidence="2 3" key="1">
    <citation type="journal article" date="2014" name="Proc. Natl. Acad. Sci. U.S.A.">
        <title>Trajectory and genomic determinants of fungal-pathogen speciation and host adaptation.</title>
        <authorList>
            <person name="Hu X."/>
            <person name="Xiao G."/>
            <person name="Zheng P."/>
            <person name="Shang Y."/>
            <person name="Su Y."/>
            <person name="Zhang X."/>
            <person name="Liu X."/>
            <person name="Zhan S."/>
            <person name="St Leger R.J."/>
            <person name="Wang C."/>
        </authorList>
    </citation>
    <scope>NUCLEOTIDE SEQUENCE [LARGE SCALE GENOMIC DNA]</scope>
    <source>
        <strain evidence="2 3">ARSEF 1941</strain>
    </source>
</reference>
<dbReference type="AlphaFoldDB" id="A0A0B2WRH8"/>
<keyword evidence="1" id="KW-0812">Transmembrane</keyword>
<feature type="transmembrane region" description="Helical" evidence="1">
    <location>
        <begin position="549"/>
        <end position="568"/>
    </location>
</feature>
<organism evidence="2 3">
    <name type="scientific">Metarhizium album (strain ARSEF 1941)</name>
    <dbReference type="NCBI Taxonomy" id="1081103"/>
    <lineage>
        <taxon>Eukaryota</taxon>
        <taxon>Fungi</taxon>
        <taxon>Dikarya</taxon>
        <taxon>Ascomycota</taxon>
        <taxon>Pezizomycotina</taxon>
        <taxon>Sordariomycetes</taxon>
        <taxon>Hypocreomycetidae</taxon>
        <taxon>Hypocreales</taxon>
        <taxon>Clavicipitaceae</taxon>
        <taxon>Metarhizium</taxon>
    </lineage>
</organism>
<gene>
    <name evidence="2" type="ORF">MAM_05950</name>
</gene>
<evidence type="ECO:0000313" key="3">
    <source>
        <dbReference type="Proteomes" id="UP000030816"/>
    </source>
</evidence>
<feature type="transmembrane region" description="Helical" evidence="1">
    <location>
        <begin position="474"/>
        <end position="498"/>
    </location>
</feature>
<feature type="transmembrane region" description="Helical" evidence="1">
    <location>
        <begin position="445"/>
        <end position="462"/>
    </location>
</feature>
<feature type="transmembrane region" description="Helical" evidence="1">
    <location>
        <begin position="311"/>
        <end position="335"/>
    </location>
</feature>
<dbReference type="Proteomes" id="UP000030816">
    <property type="component" value="Unassembled WGS sequence"/>
</dbReference>
<dbReference type="OrthoDB" id="4941419at2759"/>
<dbReference type="GeneID" id="63740405"/>
<feature type="transmembrane region" description="Helical" evidence="1">
    <location>
        <begin position="288"/>
        <end position="305"/>
    </location>
</feature>
<comment type="caution">
    <text evidence="2">The sequence shown here is derived from an EMBL/GenBank/DDBJ whole genome shotgun (WGS) entry which is preliminary data.</text>
</comment>
<keyword evidence="1" id="KW-0472">Membrane</keyword>
<proteinExistence type="predicted"/>